<dbReference type="OrthoDB" id="593422at2"/>
<feature type="compositionally biased region" description="Low complexity" evidence="1">
    <location>
        <begin position="598"/>
        <end position="613"/>
    </location>
</feature>
<gene>
    <name evidence="2" type="ordered locus">Cag_1045</name>
</gene>
<protein>
    <recommendedName>
        <fullName evidence="3">Dicarboxylate transport domain-containing protein</fullName>
    </recommendedName>
</protein>
<proteinExistence type="predicted"/>
<feature type="region of interest" description="Disordered" evidence="1">
    <location>
        <begin position="593"/>
        <end position="613"/>
    </location>
</feature>
<sequence>MRKKALSIALASLLLLGTSLPIAAWLALPRYVEPLLQRALIGKPVQIAIKDVRPSLHGVAFSSLQATITTPPDECNNYERTIYHVTIKNGTIGWLITDLSASHRSPFIPSLLDVKLHLQADTLHLQPTPNTFAFSDSQPEITVNLKLFRNEKQVLSVVPLDAAYAIHDGTVTREQMRFEGIAYNVAVSSSNKWQQLPDSLFVARMVNEGKVQPVGNFRAIVGSKGDPLHPCRITLSNCSAEIVDWNASSPFVHFDRKTKAGDLTLCINDFPLQSLSSIALQAAQQQPKAPSRLAAKAPLPPMVAGKINATIPLSFRDSTIVIRNASVIAKAGAKVVLYNKQQQPMLFVVANKSGMDERIVDKLYVTATLNHAGKTTQSVALQNLSATIFDGSIRSTPLTVKTDGSSPLDVTVTFDNLKLFDHLILPDNEQSSFQGALSGKLPIRYAKNQLTIRNASLLASEGTQVKLVTKEQKPLVTIIAGKKGGKETVLDKLNVRARFNQTPNQTASITLQEFSTTLFGGSVNVTPLTFKTDASSPLVATVTLDKVKLFEHLILPANLHGSLYGDLSGKVPLTYQNDQLSISNATLRSSGGGSFTLNNAQQSSNNNLSRSDQQTTYAFSEPALTFSHLANGATTVDFTLNEFRQKSGSNDFKFGNPKGTIHFAENPREPDVMRLSNFSTNFFGGKIALNEFVYDIKKQEGETIVQLSNMPLQKLLDLQGTKKVYATGALKGNIPIKLKKGTVEIPDGALLAQESGQIIYATSPEERAAAHQSLRTTYEVLSNFLYQQLSTSLTMTPDGQSTFAIRLKGTNPDMYGARPVELNLNVQQNLLDLMRTLSISSEIEQAISDKTTQQQKK</sequence>
<dbReference type="KEGG" id="cch:Cag_1045"/>
<name>Q3ARR8_CHLCH</name>
<evidence type="ECO:0000256" key="1">
    <source>
        <dbReference type="SAM" id="MobiDB-lite"/>
    </source>
</evidence>
<reference evidence="2" key="1">
    <citation type="submission" date="2005-08" db="EMBL/GenBank/DDBJ databases">
        <title>Complete sequence of Chlorobium chlorochromatii CaD3.</title>
        <authorList>
            <person name="Copeland A."/>
            <person name="Lucas S."/>
            <person name="Lapidus A."/>
            <person name="Barry K."/>
            <person name="Detter J.C."/>
            <person name="Glavina T."/>
            <person name="Hammon N."/>
            <person name="Israni S."/>
            <person name="Pitluck S."/>
            <person name="Bryant D."/>
            <person name="Schmutz J."/>
            <person name="Larimer F."/>
            <person name="Land M."/>
            <person name="Kyrpides N."/>
            <person name="Ivanova N."/>
            <person name="Richardson P."/>
        </authorList>
    </citation>
    <scope>NUCLEOTIDE SEQUENCE [LARGE SCALE GENOMIC DNA]</scope>
    <source>
        <strain evidence="2">CaD3</strain>
    </source>
</reference>
<dbReference type="AlphaFoldDB" id="Q3ARR8"/>
<organism evidence="2">
    <name type="scientific">Chlorobium chlorochromatii (strain CaD3)</name>
    <dbReference type="NCBI Taxonomy" id="340177"/>
    <lineage>
        <taxon>Bacteria</taxon>
        <taxon>Pseudomonadati</taxon>
        <taxon>Chlorobiota</taxon>
        <taxon>Chlorobiia</taxon>
        <taxon>Chlorobiales</taxon>
        <taxon>Chlorobiaceae</taxon>
        <taxon>Chlorobium/Pelodictyon group</taxon>
        <taxon>Chlorobium</taxon>
    </lineage>
</organism>
<accession>Q3ARR8</accession>
<dbReference type="eggNOG" id="COG2911">
    <property type="taxonomic scope" value="Bacteria"/>
</dbReference>
<dbReference type="Pfam" id="PF11739">
    <property type="entry name" value="YdbH-like"/>
    <property type="match status" value="1"/>
</dbReference>
<dbReference type="InterPro" id="IPR021730">
    <property type="entry name" value="YdbH"/>
</dbReference>
<dbReference type="HOGENOM" id="CLU_333368_0_0_10"/>
<evidence type="ECO:0008006" key="3">
    <source>
        <dbReference type="Google" id="ProtNLM"/>
    </source>
</evidence>
<evidence type="ECO:0000313" key="2">
    <source>
        <dbReference type="EMBL" id="ABB28307.1"/>
    </source>
</evidence>
<dbReference type="EMBL" id="CP000108">
    <property type="protein sequence ID" value="ABB28307.1"/>
    <property type="molecule type" value="Genomic_DNA"/>
</dbReference>
<dbReference type="STRING" id="340177.Cag_1045"/>